<dbReference type="EMBL" id="LXQA010808429">
    <property type="protein sequence ID" value="MCI72005.1"/>
    <property type="molecule type" value="Genomic_DNA"/>
</dbReference>
<dbReference type="AlphaFoldDB" id="A0A392UJS9"/>
<comment type="caution">
    <text evidence="1">The sequence shown here is derived from an EMBL/GenBank/DDBJ whole genome shotgun (WGS) entry which is preliminary data.</text>
</comment>
<sequence>MDSTSLEWKDLVKNGNFSEGCNGERRFTVLREK</sequence>
<proteinExistence type="predicted"/>
<dbReference type="Proteomes" id="UP000265520">
    <property type="component" value="Unassembled WGS sequence"/>
</dbReference>
<reference evidence="1 2" key="1">
    <citation type="journal article" date="2018" name="Front. Plant Sci.">
        <title>Red Clover (Trifolium pratense) and Zigzag Clover (T. medium) - A Picture of Genomic Similarities and Differences.</title>
        <authorList>
            <person name="Dluhosova J."/>
            <person name="Istvanek J."/>
            <person name="Nedelnik J."/>
            <person name="Repkova J."/>
        </authorList>
    </citation>
    <scope>NUCLEOTIDE SEQUENCE [LARGE SCALE GENOMIC DNA]</scope>
    <source>
        <strain evidence="2">cv. 10/8</strain>
        <tissue evidence="1">Leaf</tissue>
    </source>
</reference>
<evidence type="ECO:0000313" key="1">
    <source>
        <dbReference type="EMBL" id="MCI72005.1"/>
    </source>
</evidence>
<organism evidence="1 2">
    <name type="scientific">Trifolium medium</name>
    <dbReference type="NCBI Taxonomy" id="97028"/>
    <lineage>
        <taxon>Eukaryota</taxon>
        <taxon>Viridiplantae</taxon>
        <taxon>Streptophyta</taxon>
        <taxon>Embryophyta</taxon>
        <taxon>Tracheophyta</taxon>
        <taxon>Spermatophyta</taxon>
        <taxon>Magnoliopsida</taxon>
        <taxon>eudicotyledons</taxon>
        <taxon>Gunneridae</taxon>
        <taxon>Pentapetalae</taxon>
        <taxon>rosids</taxon>
        <taxon>fabids</taxon>
        <taxon>Fabales</taxon>
        <taxon>Fabaceae</taxon>
        <taxon>Papilionoideae</taxon>
        <taxon>50 kb inversion clade</taxon>
        <taxon>NPAAA clade</taxon>
        <taxon>Hologalegina</taxon>
        <taxon>IRL clade</taxon>
        <taxon>Trifolieae</taxon>
        <taxon>Trifolium</taxon>
    </lineage>
</organism>
<evidence type="ECO:0000313" key="2">
    <source>
        <dbReference type="Proteomes" id="UP000265520"/>
    </source>
</evidence>
<protein>
    <submittedName>
        <fullName evidence="1">Uncharacterized protein</fullName>
    </submittedName>
</protein>
<feature type="non-terminal residue" evidence="1">
    <location>
        <position position="33"/>
    </location>
</feature>
<name>A0A392UJS9_9FABA</name>
<accession>A0A392UJS9</accession>
<keyword evidence="2" id="KW-1185">Reference proteome</keyword>